<evidence type="ECO:0000313" key="6">
    <source>
        <dbReference type="EMBL" id="SVD07304.1"/>
    </source>
</evidence>
<gene>
    <name evidence="6" type="ORF">METZ01_LOCUS360158</name>
</gene>
<evidence type="ECO:0000256" key="4">
    <source>
        <dbReference type="ARBA" id="ARBA00022755"/>
    </source>
</evidence>
<dbReference type="GO" id="GO:0004644">
    <property type="term" value="F:phosphoribosylglycinamide formyltransferase activity"/>
    <property type="evidence" value="ECO:0007669"/>
    <property type="project" value="UniProtKB-EC"/>
</dbReference>
<evidence type="ECO:0000259" key="5">
    <source>
        <dbReference type="Pfam" id="PF00551"/>
    </source>
</evidence>
<dbReference type="Pfam" id="PF00551">
    <property type="entry name" value="Formyl_trans_N"/>
    <property type="match status" value="1"/>
</dbReference>
<sequence length="196" mass="20762">MSLAVLVSGTGSILDAMVEAGLPVDLVVSDRPCTAVSRAAGHDVEAIVLHRSSFGDDFDRDGYSALLADRLSERRVTLVAMAGFGTILGQPFHDRFAGRVLNTHPALLPAFPGWHGVRDALAAGVDVTGCTVHQATLKVDAGPILAQEEVAVRPGDDETSLHERIKVVERRLYVDTLWAVLDGVIPLDPVPEGAAP</sequence>
<reference evidence="6" key="1">
    <citation type="submission" date="2018-05" db="EMBL/GenBank/DDBJ databases">
        <authorList>
            <person name="Lanie J.A."/>
            <person name="Ng W.-L."/>
            <person name="Kazmierczak K.M."/>
            <person name="Andrzejewski T.M."/>
            <person name="Davidsen T.M."/>
            <person name="Wayne K.J."/>
            <person name="Tettelin H."/>
            <person name="Glass J.I."/>
            <person name="Rusch D."/>
            <person name="Podicherti R."/>
            <person name="Tsui H.-C.T."/>
            <person name="Winkler M.E."/>
        </authorList>
    </citation>
    <scope>NUCLEOTIDE SEQUENCE</scope>
</reference>
<dbReference type="InterPro" id="IPR036477">
    <property type="entry name" value="Formyl_transf_N_sf"/>
</dbReference>
<dbReference type="AlphaFoldDB" id="A0A382SBN4"/>
<dbReference type="PANTHER" id="PTHR43369">
    <property type="entry name" value="PHOSPHORIBOSYLGLYCINAMIDE FORMYLTRANSFERASE"/>
    <property type="match status" value="1"/>
</dbReference>
<evidence type="ECO:0000256" key="1">
    <source>
        <dbReference type="ARBA" id="ARBA00005054"/>
    </source>
</evidence>
<dbReference type="CDD" id="cd08645">
    <property type="entry name" value="FMT_core_GART"/>
    <property type="match status" value="1"/>
</dbReference>
<comment type="pathway">
    <text evidence="1">Purine metabolism; IMP biosynthesis via de novo pathway; N(2)-formyl-N(1)-(5-phospho-D-ribosyl)glycinamide from N(1)-(5-phospho-D-ribosyl)glycinamide (10-formyl THF route): step 1/1.</text>
</comment>
<organism evidence="6">
    <name type="scientific">marine metagenome</name>
    <dbReference type="NCBI Taxonomy" id="408172"/>
    <lineage>
        <taxon>unclassified sequences</taxon>
        <taxon>metagenomes</taxon>
        <taxon>ecological metagenomes</taxon>
    </lineage>
</organism>
<dbReference type="EC" id="2.1.2.2" evidence="2"/>
<accession>A0A382SBN4</accession>
<keyword evidence="3" id="KW-0808">Transferase</keyword>
<dbReference type="Gene3D" id="3.40.50.170">
    <property type="entry name" value="Formyl transferase, N-terminal domain"/>
    <property type="match status" value="1"/>
</dbReference>
<feature type="domain" description="Formyl transferase N-terminal" evidence="5">
    <location>
        <begin position="2"/>
        <end position="177"/>
    </location>
</feature>
<dbReference type="InterPro" id="IPR004607">
    <property type="entry name" value="GART"/>
</dbReference>
<evidence type="ECO:0000256" key="3">
    <source>
        <dbReference type="ARBA" id="ARBA00022679"/>
    </source>
</evidence>
<dbReference type="SUPFAM" id="SSF53328">
    <property type="entry name" value="Formyltransferase"/>
    <property type="match status" value="1"/>
</dbReference>
<dbReference type="GO" id="GO:0005829">
    <property type="term" value="C:cytosol"/>
    <property type="evidence" value="ECO:0007669"/>
    <property type="project" value="TreeGrafter"/>
</dbReference>
<dbReference type="NCBIfam" id="TIGR00639">
    <property type="entry name" value="PurN"/>
    <property type="match status" value="1"/>
</dbReference>
<proteinExistence type="inferred from homology"/>
<keyword evidence="4" id="KW-0658">Purine biosynthesis</keyword>
<protein>
    <recommendedName>
        <fullName evidence="2">phosphoribosylglycinamide formyltransferase 1</fullName>
        <ecNumber evidence="2">2.1.2.2</ecNumber>
    </recommendedName>
</protein>
<dbReference type="HAMAP" id="MF_01930">
    <property type="entry name" value="PurN"/>
    <property type="match status" value="1"/>
</dbReference>
<dbReference type="GO" id="GO:0006189">
    <property type="term" value="P:'de novo' IMP biosynthetic process"/>
    <property type="evidence" value="ECO:0007669"/>
    <property type="project" value="InterPro"/>
</dbReference>
<dbReference type="PANTHER" id="PTHR43369:SF2">
    <property type="entry name" value="PHOSPHORIBOSYLGLYCINAMIDE FORMYLTRANSFERASE"/>
    <property type="match status" value="1"/>
</dbReference>
<dbReference type="EMBL" id="UINC01127888">
    <property type="protein sequence ID" value="SVD07304.1"/>
    <property type="molecule type" value="Genomic_DNA"/>
</dbReference>
<dbReference type="InterPro" id="IPR002376">
    <property type="entry name" value="Formyl_transf_N"/>
</dbReference>
<evidence type="ECO:0000256" key="2">
    <source>
        <dbReference type="ARBA" id="ARBA00012254"/>
    </source>
</evidence>
<name>A0A382SBN4_9ZZZZ</name>